<name>I1C374_RHIO9</name>
<evidence type="ECO:0000313" key="1">
    <source>
        <dbReference type="EMBL" id="EIE82904.1"/>
    </source>
</evidence>
<accession>I1C374</accession>
<dbReference type="EMBL" id="CH476736">
    <property type="protein sequence ID" value="EIE82904.1"/>
    <property type="molecule type" value="Genomic_DNA"/>
</dbReference>
<organism evidence="1 2">
    <name type="scientific">Rhizopus delemar (strain RA 99-880 / ATCC MYA-4621 / FGSC 9543 / NRRL 43880)</name>
    <name type="common">Mucormycosis agent</name>
    <name type="synonym">Rhizopus arrhizus var. delemar</name>
    <dbReference type="NCBI Taxonomy" id="246409"/>
    <lineage>
        <taxon>Eukaryota</taxon>
        <taxon>Fungi</taxon>
        <taxon>Fungi incertae sedis</taxon>
        <taxon>Mucoromycota</taxon>
        <taxon>Mucoromycotina</taxon>
        <taxon>Mucoromycetes</taxon>
        <taxon>Mucorales</taxon>
        <taxon>Mucorineae</taxon>
        <taxon>Rhizopodaceae</taxon>
        <taxon>Rhizopus</taxon>
    </lineage>
</organism>
<sequence length="82" mass="9742">MYYEIININARNGLIYLINLLFLSVKRTVRVTLAKITDGWQQLENFINCYNAISIFYIKIMIRVPYKSIVYKYVPQMNPSTK</sequence>
<dbReference type="InParanoid" id="I1C374"/>
<proteinExistence type="predicted"/>
<dbReference type="VEuPathDB" id="FungiDB:RO3G_07609"/>
<evidence type="ECO:0000313" key="2">
    <source>
        <dbReference type="Proteomes" id="UP000009138"/>
    </source>
</evidence>
<dbReference type="AlphaFoldDB" id="I1C374"/>
<dbReference type="RefSeq" id="XP_067518300.1">
    <property type="nucleotide sequence ID" value="XM_067662199.1"/>
</dbReference>
<protein>
    <submittedName>
        <fullName evidence="1">Uncharacterized protein</fullName>
    </submittedName>
</protein>
<dbReference type="GeneID" id="93614580"/>
<gene>
    <name evidence="1" type="ORF">RO3G_07609</name>
</gene>
<reference evidence="1 2" key="1">
    <citation type="journal article" date="2009" name="PLoS Genet.">
        <title>Genomic analysis of the basal lineage fungus Rhizopus oryzae reveals a whole-genome duplication.</title>
        <authorList>
            <person name="Ma L.-J."/>
            <person name="Ibrahim A.S."/>
            <person name="Skory C."/>
            <person name="Grabherr M.G."/>
            <person name="Burger G."/>
            <person name="Butler M."/>
            <person name="Elias M."/>
            <person name="Idnurm A."/>
            <person name="Lang B.F."/>
            <person name="Sone T."/>
            <person name="Abe A."/>
            <person name="Calvo S.E."/>
            <person name="Corrochano L.M."/>
            <person name="Engels R."/>
            <person name="Fu J."/>
            <person name="Hansberg W."/>
            <person name="Kim J.-M."/>
            <person name="Kodira C.D."/>
            <person name="Koehrsen M.J."/>
            <person name="Liu B."/>
            <person name="Miranda-Saavedra D."/>
            <person name="O'Leary S."/>
            <person name="Ortiz-Castellanos L."/>
            <person name="Poulter R."/>
            <person name="Rodriguez-Romero J."/>
            <person name="Ruiz-Herrera J."/>
            <person name="Shen Y.-Q."/>
            <person name="Zeng Q."/>
            <person name="Galagan J."/>
            <person name="Birren B.W."/>
            <person name="Cuomo C.A."/>
            <person name="Wickes B.L."/>
        </authorList>
    </citation>
    <scope>NUCLEOTIDE SEQUENCE [LARGE SCALE GENOMIC DNA]</scope>
    <source>
        <strain evidence="2">RA 99-880 / ATCC MYA-4621 / FGSC 9543 / NRRL 43880</strain>
    </source>
</reference>
<keyword evidence="2" id="KW-1185">Reference proteome</keyword>
<dbReference type="Proteomes" id="UP000009138">
    <property type="component" value="Unassembled WGS sequence"/>
</dbReference>